<evidence type="ECO:0000256" key="1">
    <source>
        <dbReference type="SAM" id="SignalP"/>
    </source>
</evidence>
<dbReference type="Proteomes" id="UP000218765">
    <property type="component" value="Chromosome"/>
</dbReference>
<evidence type="ECO:0000313" key="2">
    <source>
        <dbReference type="EMBL" id="BAZ93068.1"/>
    </source>
</evidence>
<gene>
    <name evidence="2" type="ORF">FOKN1_0666</name>
</gene>
<sequence length="213" mass="21777">MNLNHIPHVRRSSVFAAAALALGLLGQVPAAGAASVTVNFTGTVSSASGDFTAVTGNVTGTFTYDSVPGTDLSANPSIGLYSFSGAPYGFSVLIDGFGTLDGTSLLTQTGDNGAVLPGFDTFQLAGTDGDYESRIDWSGSTASFSGEGIPDVSVLQTMNPLFVIRNAASGQNELLANLDTLAFSPVPLPPAVWLLATGCVLLTGIGRRRTRGN</sequence>
<keyword evidence="1" id="KW-0732">Signal</keyword>
<protein>
    <submittedName>
        <fullName evidence="2">ABC-type antimicrobial peptide transporter, permease component</fullName>
    </submittedName>
</protein>
<keyword evidence="3" id="KW-1185">Reference proteome</keyword>
<dbReference type="EMBL" id="AP018052">
    <property type="protein sequence ID" value="BAZ93068.1"/>
    <property type="molecule type" value="Genomic_DNA"/>
</dbReference>
<accession>A0A1Z4VNZ6</accession>
<dbReference type="AlphaFoldDB" id="A0A1Z4VNZ6"/>
<dbReference type="RefSeq" id="WP_157745293.1">
    <property type="nucleotide sequence ID" value="NZ_AP018052.1"/>
</dbReference>
<organism evidence="2 3">
    <name type="scientific">Thiohalobacter thiocyanaticus</name>
    <dbReference type="NCBI Taxonomy" id="585455"/>
    <lineage>
        <taxon>Bacteria</taxon>
        <taxon>Pseudomonadati</taxon>
        <taxon>Pseudomonadota</taxon>
        <taxon>Gammaproteobacteria</taxon>
        <taxon>Thiohalobacterales</taxon>
        <taxon>Thiohalobacteraceae</taxon>
        <taxon>Thiohalobacter</taxon>
    </lineage>
</organism>
<reference evidence="2 3" key="1">
    <citation type="submission" date="2017-05" db="EMBL/GenBank/DDBJ databases">
        <title>Thiocyanate degradation by Thiohalobacter thiocyanaticus FOKN1.</title>
        <authorList>
            <person name="Oshiki M."/>
            <person name="Fukushima T."/>
            <person name="Kawano S."/>
            <person name="Nakagawa J."/>
        </authorList>
    </citation>
    <scope>NUCLEOTIDE SEQUENCE [LARGE SCALE GENOMIC DNA]</scope>
    <source>
        <strain evidence="2 3">FOKN1</strain>
    </source>
</reference>
<dbReference type="KEGG" id="ttc:FOKN1_0666"/>
<evidence type="ECO:0000313" key="3">
    <source>
        <dbReference type="Proteomes" id="UP000218765"/>
    </source>
</evidence>
<name>A0A1Z4VNZ6_9GAMM</name>
<proteinExistence type="predicted"/>
<feature type="signal peptide" evidence="1">
    <location>
        <begin position="1"/>
        <end position="33"/>
    </location>
</feature>
<feature type="chain" id="PRO_5012712562" evidence="1">
    <location>
        <begin position="34"/>
        <end position="213"/>
    </location>
</feature>